<dbReference type="InterPro" id="IPR014044">
    <property type="entry name" value="CAP_dom"/>
</dbReference>
<dbReference type="PANTHER" id="PTHR31157">
    <property type="entry name" value="SCP DOMAIN-CONTAINING PROTEIN"/>
    <property type="match status" value="1"/>
</dbReference>
<dbReference type="EMBL" id="CP022315">
    <property type="protein sequence ID" value="ASK61101.1"/>
    <property type="molecule type" value="Genomic_DNA"/>
</dbReference>
<dbReference type="KEGG" id="vil:CFK37_02265"/>
<gene>
    <name evidence="4" type="ORF">CFK37_02265</name>
</gene>
<dbReference type="Gene3D" id="3.40.33.10">
    <property type="entry name" value="CAP"/>
    <property type="match status" value="1"/>
</dbReference>
<dbReference type="RefSeq" id="WP_089060378.1">
    <property type="nucleotide sequence ID" value="NZ_CP022315.1"/>
</dbReference>
<evidence type="ECO:0000313" key="5">
    <source>
        <dbReference type="Proteomes" id="UP000198312"/>
    </source>
</evidence>
<reference evidence="4 5" key="1">
    <citation type="submission" date="2017-07" db="EMBL/GenBank/DDBJ databases">
        <title>Virgibacillus sp. LM2416.</title>
        <authorList>
            <person name="Tak E.J."/>
            <person name="Bae J.-W."/>
        </authorList>
    </citation>
    <scope>NUCLEOTIDE SEQUENCE [LARGE SCALE GENOMIC DNA]</scope>
    <source>
        <strain evidence="4 5">LM2416</strain>
    </source>
</reference>
<accession>A0A220TZK8</accession>
<dbReference type="SUPFAM" id="SSF55797">
    <property type="entry name" value="PR-1-like"/>
    <property type="match status" value="1"/>
</dbReference>
<dbReference type="PANTHER" id="PTHR31157:SF1">
    <property type="entry name" value="SCP DOMAIN-CONTAINING PROTEIN"/>
    <property type="match status" value="1"/>
</dbReference>
<feature type="chain" id="PRO_5013007818" description="SCP domain-containing protein" evidence="2">
    <location>
        <begin position="28"/>
        <end position="280"/>
    </location>
</feature>
<dbReference type="CDD" id="cd05379">
    <property type="entry name" value="CAP_bacterial"/>
    <property type="match status" value="1"/>
</dbReference>
<evidence type="ECO:0000256" key="2">
    <source>
        <dbReference type="SAM" id="SignalP"/>
    </source>
</evidence>
<feature type="region of interest" description="Disordered" evidence="1">
    <location>
        <begin position="78"/>
        <end position="153"/>
    </location>
</feature>
<dbReference type="Pfam" id="PF00188">
    <property type="entry name" value="CAP"/>
    <property type="match status" value="1"/>
</dbReference>
<keyword evidence="2" id="KW-0732">Signal</keyword>
<evidence type="ECO:0000259" key="3">
    <source>
        <dbReference type="Pfam" id="PF00188"/>
    </source>
</evidence>
<evidence type="ECO:0000256" key="1">
    <source>
        <dbReference type="SAM" id="MobiDB-lite"/>
    </source>
</evidence>
<dbReference type="OrthoDB" id="9783944at2"/>
<proteinExistence type="predicted"/>
<keyword evidence="5" id="KW-1185">Reference proteome</keyword>
<evidence type="ECO:0000313" key="4">
    <source>
        <dbReference type="EMBL" id="ASK61101.1"/>
    </source>
</evidence>
<dbReference type="Proteomes" id="UP000198312">
    <property type="component" value="Chromosome"/>
</dbReference>
<organism evidence="4 5">
    <name type="scientific">Virgibacillus phasianinus</name>
    <dbReference type="NCBI Taxonomy" id="2017483"/>
    <lineage>
        <taxon>Bacteria</taxon>
        <taxon>Bacillati</taxon>
        <taxon>Bacillota</taxon>
        <taxon>Bacilli</taxon>
        <taxon>Bacillales</taxon>
        <taxon>Bacillaceae</taxon>
        <taxon>Virgibacillus</taxon>
    </lineage>
</organism>
<dbReference type="InterPro" id="IPR035940">
    <property type="entry name" value="CAP_sf"/>
</dbReference>
<feature type="compositionally biased region" description="Basic and acidic residues" evidence="1">
    <location>
        <begin position="117"/>
        <end position="127"/>
    </location>
</feature>
<protein>
    <recommendedName>
        <fullName evidence="3">SCP domain-containing protein</fullName>
    </recommendedName>
</protein>
<feature type="signal peptide" evidence="2">
    <location>
        <begin position="1"/>
        <end position="27"/>
    </location>
</feature>
<dbReference type="InterPro" id="IPR014258">
    <property type="entry name" value="CAP_domain_YkwD-like"/>
</dbReference>
<feature type="compositionally biased region" description="Low complexity" evidence="1">
    <location>
        <begin position="128"/>
        <end position="152"/>
    </location>
</feature>
<dbReference type="AlphaFoldDB" id="A0A220TZK8"/>
<feature type="domain" description="SCP" evidence="3">
    <location>
        <begin position="165"/>
        <end position="277"/>
    </location>
</feature>
<sequence length="280" mass="31741">MFKKLGIVTTMSTALLLGGAFTNTVDAAETSDQNQTQQQQFYKVYYSINGEGFSNLDGNFNKLLQNCFANYQVNSNNQTQNNKQAEPQKNNEKQEQVQEQSQEQTKEQPKQQQEAPKQAEQKEEAPAKAEAPAQQQQPAQQQPQAEEQTQAQSDQLNEFEQQVVELTNNEREERGLEPLKIDVELSKMARDKSQDMSTNGYFSHTSPNYGSPFDMMESYGITYQSAGENIARGQRTPEEVVNGWMNSQGHRENILNPDYTHIGVGYVADGNYWTQEFIGK</sequence>
<name>A0A220TZK8_9BACI</name>
<dbReference type="NCBIfam" id="TIGR02909">
    <property type="entry name" value="spore_YkwD"/>
    <property type="match status" value="1"/>
</dbReference>